<proteinExistence type="predicted"/>
<sequence>MNGDQAQRHIDEATERVFEKGIENASQADLMFFGFGYLAHIIKESRPHTSSSSKGRWAGIGGILGAGGAWLAENIFSFIGS</sequence>
<evidence type="ECO:0000313" key="1">
    <source>
        <dbReference type="EMBL" id="KKN77085.1"/>
    </source>
</evidence>
<organism evidence="1">
    <name type="scientific">marine sediment metagenome</name>
    <dbReference type="NCBI Taxonomy" id="412755"/>
    <lineage>
        <taxon>unclassified sequences</taxon>
        <taxon>metagenomes</taxon>
        <taxon>ecological metagenomes</taxon>
    </lineage>
</organism>
<accession>A0A0F9T790</accession>
<protein>
    <submittedName>
        <fullName evidence="1">Uncharacterized protein</fullName>
    </submittedName>
</protein>
<dbReference type="EMBL" id="LAZR01000285">
    <property type="protein sequence ID" value="KKN77085.1"/>
    <property type="molecule type" value="Genomic_DNA"/>
</dbReference>
<name>A0A0F9T790_9ZZZZ</name>
<gene>
    <name evidence="1" type="ORF">LCGC14_0364240</name>
</gene>
<comment type="caution">
    <text evidence="1">The sequence shown here is derived from an EMBL/GenBank/DDBJ whole genome shotgun (WGS) entry which is preliminary data.</text>
</comment>
<dbReference type="AlphaFoldDB" id="A0A0F9T790"/>
<reference evidence="1" key="1">
    <citation type="journal article" date="2015" name="Nature">
        <title>Complex archaea that bridge the gap between prokaryotes and eukaryotes.</title>
        <authorList>
            <person name="Spang A."/>
            <person name="Saw J.H."/>
            <person name="Jorgensen S.L."/>
            <person name="Zaremba-Niedzwiedzka K."/>
            <person name="Martijn J."/>
            <person name="Lind A.E."/>
            <person name="van Eijk R."/>
            <person name="Schleper C."/>
            <person name="Guy L."/>
            <person name="Ettema T.J."/>
        </authorList>
    </citation>
    <scope>NUCLEOTIDE SEQUENCE</scope>
</reference>